<feature type="compositionally biased region" description="Basic and acidic residues" evidence="1">
    <location>
        <begin position="95"/>
        <end position="105"/>
    </location>
</feature>
<dbReference type="PANTHER" id="PTHR38248">
    <property type="entry name" value="FUNK1 6"/>
    <property type="match status" value="1"/>
</dbReference>
<feature type="compositionally biased region" description="Polar residues" evidence="1">
    <location>
        <begin position="106"/>
        <end position="122"/>
    </location>
</feature>
<accession>A0A9W8MQI7</accession>
<evidence type="ECO:0000259" key="2">
    <source>
        <dbReference type="Pfam" id="PF17667"/>
    </source>
</evidence>
<reference evidence="3" key="1">
    <citation type="submission" date="2022-06" db="EMBL/GenBank/DDBJ databases">
        <title>Genome Sequence of Candolleomyces eurysporus.</title>
        <authorList>
            <person name="Buettner E."/>
        </authorList>
    </citation>
    <scope>NUCLEOTIDE SEQUENCE</scope>
    <source>
        <strain evidence="3">VTCC 930004</strain>
    </source>
</reference>
<feature type="non-terminal residue" evidence="3">
    <location>
        <position position="1"/>
    </location>
</feature>
<dbReference type="PANTHER" id="PTHR38248:SF2">
    <property type="entry name" value="FUNK1 11"/>
    <property type="match status" value="1"/>
</dbReference>
<keyword evidence="4" id="KW-1185">Reference proteome</keyword>
<gene>
    <name evidence="3" type="ORF">H1R20_g101</name>
</gene>
<evidence type="ECO:0000313" key="3">
    <source>
        <dbReference type="EMBL" id="KAJ2936984.1"/>
    </source>
</evidence>
<dbReference type="Pfam" id="PF17667">
    <property type="entry name" value="Pkinase_fungal"/>
    <property type="match status" value="1"/>
</dbReference>
<dbReference type="OrthoDB" id="5569250at2759"/>
<feature type="domain" description="Fungal-type protein kinase" evidence="2">
    <location>
        <begin position="463"/>
        <end position="591"/>
    </location>
</feature>
<evidence type="ECO:0000313" key="4">
    <source>
        <dbReference type="Proteomes" id="UP001140091"/>
    </source>
</evidence>
<comment type="caution">
    <text evidence="3">The sequence shown here is derived from an EMBL/GenBank/DDBJ whole genome shotgun (WGS) entry which is preliminary data.</text>
</comment>
<evidence type="ECO:0000256" key="1">
    <source>
        <dbReference type="SAM" id="MobiDB-lite"/>
    </source>
</evidence>
<feature type="region of interest" description="Disordered" evidence="1">
    <location>
        <begin position="86"/>
        <end position="192"/>
    </location>
</feature>
<dbReference type="InterPro" id="IPR040976">
    <property type="entry name" value="Pkinase_fungal"/>
</dbReference>
<protein>
    <recommendedName>
        <fullName evidence="2">Fungal-type protein kinase domain-containing protein</fullName>
    </recommendedName>
</protein>
<organism evidence="3 4">
    <name type="scientific">Candolleomyces eurysporus</name>
    <dbReference type="NCBI Taxonomy" id="2828524"/>
    <lineage>
        <taxon>Eukaryota</taxon>
        <taxon>Fungi</taxon>
        <taxon>Dikarya</taxon>
        <taxon>Basidiomycota</taxon>
        <taxon>Agaricomycotina</taxon>
        <taxon>Agaricomycetes</taxon>
        <taxon>Agaricomycetidae</taxon>
        <taxon>Agaricales</taxon>
        <taxon>Agaricineae</taxon>
        <taxon>Psathyrellaceae</taxon>
        <taxon>Candolleomyces</taxon>
    </lineage>
</organism>
<proteinExistence type="predicted"/>
<dbReference type="EMBL" id="JANBPK010000006">
    <property type="protein sequence ID" value="KAJ2936984.1"/>
    <property type="molecule type" value="Genomic_DNA"/>
</dbReference>
<dbReference type="AlphaFoldDB" id="A0A9W8MQI7"/>
<dbReference type="Proteomes" id="UP001140091">
    <property type="component" value="Unassembled WGS sequence"/>
</dbReference>
<name>A0A9W8MQI7_9AGAR</name>
<feature type="compositionally biased region" description="Basic and acidic residues" evidence="1">
    <location>
        <begin position="157"/>
        <end position="192"/>
    </location>
</feature>
<sequence length="710" mass="81059">MPGSDLNTMSPPTPHRIVCSPDINLVDFAEQVWGVEKDIAILIQKHSWKLNAKELLVDENNKDQASFLKITKALLNSVHDFLNRSFNTQSNQGSEKQDKTAHELRPTTSVANTEGDSTISKSTRSEEDTSNDSQVAQGKCETAQKSKATGTMGVTEEDSRKGLGKRTRSEDDLDDHDHEKKRTKTDNKDDSSDVIKIDCSKLPWDCMACRSVYFIIGIQVQDFDVIVTYYDQFLEFQVAKFDIWNNMGDLALVLYGTHLVEAMRPGVDPHLLEWSPYLPEGSGDMLFYGTKPCGSLHSGCRCLHIPLGIIPRDRSAPPASKKLPSEAEEQVVGNMLSLFQIGSGNEILQQMFTVTELLSKPALRVGESTVVYKLAVLHIEGINHPDFDDIDFDVVLKLGWRPRDKLKEGHIHQVLAKKLPSDVIKNFPTALAVWYFTPEMLGLFWTKLDLKLNERLRKQMEQEMRLLMVRACKHWWEVDNEKELLTVWFHCVKLHHYAWKAGSVLHCDIDDKNIMFYRDANGAVVGVLTGWGNALFTDGQGFVIPTGGANSTATKRSPFMATDLLKATTTNDPVKHLYRHDLEAFFHVLGYAAIHYDLQKKTRKPPRLMIKRWFSDKISTSLRHRDLLFRDGVYALYLQSRTPQAFGLVRKILGRLYKLFRSKWKRDEWAILHGQELKCDFETYNGLMTYERFTGTVTVKNAWKPEGWEW</sequence>